<dbReference type="SUPFAM" id="SSF54593">
    <property type="entry name" value="Glyoxalase/Bleomycin resistance protein/Dihydroxybiphenyl dioxygenase"/>
    <property type="match status" value="2"/>
</dbReference>
<dbReference type="CDD" id="cd07247">
    <property type="entry name" value="SgaA_N_like"/>
    <property type="match status" value="1"/>
</dbReference>
<dbReference type="OrthoDB" id="9793039at2"/>
<sequence length="255" mass="27118">MTDPGSLRTGEVTWLDLTSTDPQRSEAFYAELFGWRFESGPIDGYRIATRDGLVLAGLVAAEPGDPLDAWTVYLRADDLVRTYRTATDLGGTPYAAPTAIGDHAAGSVLADPTGAVFALLRPGTFRGLGEVGLPGYPAWFELHSTDATTSIRFHERVFGLETDAVADEPGFRYSTMRDAEGETVFGVVDLEGLVPAGTGSSWAVYFGSADVEADVARAIDLGGRAVLEPVDTPHGRVATLVDPCGAAFNLMRVDE</sequence>
<name>A0A7J5BUI4_9MICO</name>
<dbReference type="InterPro" id="IPR037523">
    <property type="entry name" value="VOC_core"/>
</dbReference>
<dbReference type="AlphaFoldDB" id="A0A7J5BUI4"/>
<dbReference type="RefSeq" id="WP_158040166.1">
    <property type="nucleotide sequence ID" value="NZ_JACCFV010000001.1"/>
</dbReference>
<accession>A0A7J5BUI4</accession>
<dbReference type="EMBL" id="WBJZ01000007">
    <property type="protein sequence ID" value="KAB1658009.1"/>
    <property type="molecule type" value="Genomic_DNA"/>
</dbReference>
<evidence type="ECO:0000259" key="1">
    <source>
        <dbReference type="PROSITE" id="PS51819"/>
    </source>
</evidence>
<dbReference type="Proteomes" id="UP000467240">
    <property type="component" value="Unassembled WGS sequence"/>
</dbReference>
<gene>
    <name evidence="2" type="ORF">F8O01_07020</name>
</gene>
<proteinExistence type="predicted"/>
<dbReference type="PROSITE" id="PS51819">
    <property type="entry name" value="VOC"/>
    <property type="match status" value="2"/>
</dbReference>
<dbReference type="InterPro" id="IPR004360">
    <property type="entry name" value="Glyas_Fos-R_dOase_dom"/>
</dbReference>
<dbReference type="InterPro" id="IPR041581">
    <property type="entry name" value="Glyoxalase_6"/>
</dbReference>
<dbReference type="Gene3D" id="3.10.180.10">
    <property type="entry name" value="2,3-Dihydroxybiphenyl 1,2-Dioxygenase, domain 1"/>
    <property type="match status" value="2"/>
</dbReference>
<dbReference type="PANTHER" id="PTHR33993">
    <property type="entry name" value="GLYOXALASE-RELATED"/>
    <property type="match status" value="1"/>
</dbReference>
<dbReference type="PANTHER" id="PTHR33993:SF14">
    <property type="entry name" value="GB|AAF24581.1"/>
    <property type="match status" value="1"/>
</dbReference>
<evidence type="ECO:0000313" key="3">
    <source>
        <dbReference type="Proteomes" id="UP000467240"/>
    </source>
</evidence>
<dbReference type="Pfam" id="PF00903">
    <property type="entry name" value="Glyoxalase"/>
    <property type="match status" value="1"/>
</dbReference>
<feature type="domain" description="VOC" evidence="1">
    <location>
        <begin position="11"/>
        <end position="122"/>
    </location>
</feature>
<keyword evidence="3" id="KW-1185">Reference proteome</keyword>
<comment type="caution">
    <text evidence="2">The sequence shown here is derived from an EMBL/GenBank/DDBJ whole genome shotgun (WGS) entry which is preliminary data.</text>
</comment>
<dbReference type="InterPro" id="IPR052164">
    <property type="entry name" value="Anthracycline_SecMetBiosynth"/>
</dbReference>
<reference evidence="2 3" key="1">
    <citation type="submission" date="2019-09" db="EMBL/GenBank/DDBJ databases">
        <title>Phylogeny of genus Pseudoclavibacter and closely related genus.</title>
        <authorList>
            <person name="Li Y."/>
        </authorList>
    </citation>
    <scope>NUCLEOTIDE SEQUENCE [LARGE SCALE GENOMIC DNA]</scope>
    <source>
        <strain evidence="2 3">DSM 23821</strain>
    </source>
</reference>
<feature type="domain" description="VOC" evidence="1">
    <location>
        <begin position="136"/>
        <end position="253"/>
    </location>
</feature>
<evidence type="ECO:0000313" key="2">
    <source>
        <dbReference type="EMBL" id="KAB1658009.1"/>
    </source>
</evidence>
<protein>
    <submittedName>
        <fullName evidence="2">VOC family protein</fullName>
    </submittedName>
</protein>
<dbReference type="InterPro" id="IPR029068">
    <property type="entry name" value="Glyas_Bleomycin-R_OHBP_Dase"/>
</dbReference>
<organism evidence="2 3">
    <name type="scientific">Pseudoclavibacter chungangensis</name>
    <dbReference type="NCBI Taxonomy" id="587635"/>
    <lineage>
        <taxon>Bacteria</taxon>
        <taxon>Bacillati</taxon>
        <taxon>Actinomycetota</taxon>
        <taxon>Actinomycetes</taxon>
        <taxon>Micrococcales</taxon>
        <taxon>Microbacteriaceae</taxon>
        <taxon>Pseudoclavibacter</taxon>
    </lineage>
</organism>
<dbReference type="Pfam" id="PF18029">
    <property type="entry name" value="Glyoxalase_6"/>
    <property type="match status" value="1"/>
</dbReference>